<evidence type="ECO:0000256" key="1">
    <source>
        <dbReference type="SAM" id="Phobius"/>
    </source>
</evidence>
<name>A0ABW9MZ12_9FIRM</name>
<feature type="transmembrane region" description="Helical" evidence="1">
    <location>
        <begin position="321"/>
        <end position="339"/>
    </location>
</feature>
<keyword evidence="1" id="KW-0812">Transmembrane</keyword>
<protein>
    <submittedName>
        <fullName evidence="4">Spy0128 family protein</fullName>
    </submittedName>
</protein>
<dbReference type="Pfam" id="PF24547">
    <property type="entry name" value="DUF7601"/>
    <property type="match status" value="1"/>
</dbReference>
<evidence type="ECO:0000313" key="4">
    <source>
        <dbReference type="EMBL" id="MFO3717041.1"/>
    </source>
</evidence>
<feature type="domain" description="DUF7601" evidence="3">
    <location>
        <begin position="183"/>
        <end position="297"/>
    </location>
</feature>
<dbReference type="Gene3D" id="2.60.40.1140">
    <property type="entry name" value="Collagen-binding surface protein Cna, B-type domain"/>
    <property type="match status" value="1"/>
</dbReference>
<evidence type="ECO:0000313" key="5">
    <source>
        <dbReference type="Proteomes" id="UP001637993"/>
    </source>
</evidence>
<organism evidence="4 5">
    <name type="scientific">Anaerococcus groningensis</name>
    <dbReference type="NCBI Taxonomy" id="3115616"/>
    <lineage>
        <taxon>Bacteria</taxon>
        <taxon>Bacillati</taxon>
        <taxon>Bacillota</taxon>
        <taxon>Tissierellia</taxon>
        <taxon>Tissierellales</taxon>
        <taxon>Peptoniphilaceae</taxon>
        <taxon>Anaerococcus</taxon>
    </lineage>
</organism>
<proteinExistence type="predicted"/>
<feature type="chain" id="PRO_5046953733" evidence="2">
    <location>
        <begin position="26"/>
        <end position="349"/>
    </location>
</feature>
<accession>A0ABW9MZ12</accession>
<sequence length="349" mass="36282">MNLNNIFKKVSGVALAATLSFGAFAGNAFAAPAGTTEGTNTVPQLTKTVTGSDYFGGGTFDFTITEVGITDDNGGSYAGYNNQTGGNLIGKTASITLPAGQTTGNVAVTVNQPAGDLPVGVYRYQVTENPSGISGMTDSDSTYYIDVFVQRTEDNGREIAYYIVHDGTNKVTPNFENTLAQEDLVITKTITGNQANLSDTFTFTINVGSGFNTSVRYSTNGVGNDVENQAVTTGQDITISGVTNNSTITLTGLTADDTVTITESDPADGGYVANVSGGATLNGGNVDDGATAEATVTAGIEDIAWENSRTAQIPTGLIENIAPFVLAIAAAGVIFFVYFKRDKEEEQYA</sequence>
<dbReference type="InterPro" id="IPR038174">
    <property type="entry name" value="Strep_pil_link_sf"/>
</dbReference>
<gene>
    <name evidence="4" type="ORF">AB9Q04_01600</name>
</gene>
<dbReference type="RefSeq" id="WP_410023641.1">
    <property type="nucleotide sequence ID" value="NZ_JBGMEG010000003.1"/>
</dbReference>
<keyword evidence="1" id="KW-1133">Transmembrane helix</keyword>
<evidence type="ECO:0000256" key="2">
    <source>
        <dbReference type="SAM" id="SignalP"/>
    </source>
</evidence>
<keyword evidence="5" id="KW-1185">Reference proteome</keyword>
<comment type="caution">
    <text evidence="4">The sequence shown here is derived from an EMBL/GenBank/DDBJ whole genome shotgun (WGS) entry which is preliminary data.</text>
</comment>
<dbReference type="EMBL" id="JBGMEG010000003">
    <property type="protein sequence ID" value="MFO3717041.1"/>
    <property type="molecule type" value="Genomic_DNA"/>
</dbReference>
<evidence type="ECO:0000259" key="3">
    <source>
        <dbReference type="Pfam" id="PF24547"/>
    </source>
</evidence>
<reference evidence="4 5" key="1">
    <citation type="journal article" date="2025" name="Anaerobe">
        <title>Description of Anaerococcus kampingiae sp. nov., Anaerococcus groningensis sp. nov., Anaerococcus martiniensis sp. nov., and Anaerococcus cruorum sp. nov., isolated from human clinical specimens.</title>
        <authorList>
            <person name="Boiten K.E."/>
            <person name="Meijer J."/>
            <person name="van Wezel E.M."/>
            <person name="Veloo A.C.M."/>
        </authorList>
    </citation>
    <scope>NUCLEOTIDE SEQUENCE [LARGE SCALE GENOMIC DNA]</scope>
    <source>
        <strain evidence="4 5">ENR1011</strain>
    </source>
</reference>
<keyword evidence="1" id="KW-0472">Membrane</keyword>
<dbReference type="InterPro" id="IPR055382">
    <property type="entry name" value="DUF7601"/>
</dbReference>
<keyword evidence="2" id="KW-0732">Signal</keyword>
<dbReference type="Gene3D" id="2.60.40.3050">
    <property type="match status" value="1"/>
</dbReference>
<feature type="signal peptide" evidence="2">
    <location>
        <begin position="1"/>
        <end position="25"/>
    </location>
</feature>
<dbReference type="Proteomes" id="UP001637993">
    <property type="component" value="Unassembled WGS sequence"/>
</dbReference>